<proteinExistence type="predicted"/>
<dbReference type="SUPFAM" id="SSF48557">
    <property type="entry name" value="L-aspartase-like"/>
    <property type="match status" value="1"/>
</dbReference>
<dbReference type="InterPro" id="IPR001106">
    <property type="entry name" value="Aromatic_Lyase"/>
</dbReference>
<reference evidence="2 3" key="1">
    <citation type="journal article" date="2011" name="Syst. Appl. Microbiol.">
        <title>Defluviimonas denitrificans gen. nov., sp. nov., and Pararhodobacter aggregans gen. nov., sp. nov., non-phototrophic Rhodobacteraceae from the biofilter of a marine aquaculture.</title>
        <authorList>
            <person name="Foesel B.U."/>
            <person name="Drake H.L."/>
            <person name="Schramm A."/>
        </authorList>
    </citation>
    <scope>NUCLEOTIDE SEQUENCE [LARGE SCALE GENOMIC DNA]</scope>
    <source>
        <strain evidence="2 3">D1-19</strain>
    </source>
</reference>
<dbReference type="Pfam" id="PF00221">
    <property type="entry name" value="Lyase_aromatic"/>
    <property type="match status" value="1"/>
</dbReference>
<organism evidence="2 3">
    <name type="scientific">Pararhodobacter aggregans</name>
    <dbReference type="NCBI Taxonomy" id="404875"/>
    <lineage>
        <taxon>Bacteria</taxon>
        <taxon>Pseudomonadati</taxon>
        <taxon>Pseudomonadota</taxon>
        <taxon>Alphaproteobacteria</taxon>
        <taxon>Rhodobacterales</taxon>
        <taxon>Paracoccaceae</taxon>
        <taxon>Pararhodobacter</taxon>
    </lineage>
</organism>
<evidence type="ECO:0000313" key="3">
    <source>
        <dbReference type="Proteomes" id="UP000244810"/>
    </source>
</evidence>
<keyword evidence="1 2" id="KW-0456">Lyase</keyword>
<dbReference type="Gene3D" id="1.10.275.10">
    <property type="entry name" value="Fumarase/aspartase (N-terminal domain)"/>
    <property type="match status" value="1"/>
</dbReference>
<accession>A0A2T7UUT8</accession>
<evidence type="ECO:0000256" key="1">
    <source>
        <dbReference type="ARBA" id="ARBA00023239"/>
    </source>
</evidence>
<dbReference type="CDD" id="cd00332">
    <property type="entry name" value="PAL-HAL"/>
    <property type="match status" value="1"/>
</dbReference>
<dbReference type="EMBL" id="QDDR01000002">
    <property type="protein sequence ID" value="PVE48351.1"/>
    <property type="molecule type" value="Genomic_DNA"/>
</dbReference>
<dbReference type="PANTHER" id="PTHR10362">
    <property type="entry name" value="HISTIDINE AMMONIA-LYASE"/>
    <property type="match status" value="1"/>
</dbReference>
<dbReference type="Proteomes" id="UP000244810">
    <property type="component" value="Unassembled WGS sequence"/>
</dbReference>
<sequence length="580" mass="61940">MGVPPGRPFSFPWKISIYPSAPPDSLPVKREDIMITISGEGLTLADIVAVSQGAEVRLSADPAVLARVEASQARIEAAVAGGEQVYGVTTLYGGMADQYVPVERMVELQHIALWHHKTATGPRLPEADVRAAMLLRVNSLMKGYSGVRLELIQRYVSFLNAGVTPHAYQRGSIGASGDLVPLSYIGASVIGLDPAFLVDWNGETLDCHTALSRLGLAPLTLRPKEGLAMNNGTTASTGVAANAMGRGVTVFALSMAVQAMLAEALLATNQSFHPTIQAIKPHPGQIFVGSLFRDLLEGSQLIRSEAAGARGHRQGKLIQDRYSLRCLPQYTGPIADMLAVAARQITTEANSANDNPLVDPDTGEVYHTGNFLAQYTGVACDTLRAQLAMLLKHLDVQIAMLVTPEFNNGLPPSLVGNTGHGLNMGLKSLQLTCNSVAPLVQFYGRSMVDLYPSHAEQFNQNINSQAMNAANLAREAVEASEHFLAAALVFAVQAVELRAQTVRPGYDASDLLSHRNAALYRAARTAALGAPDPERPMLWDDTEGFIQPKVEGILSDLRTGQAIRDAIGPTLADVEAFLAA</sequence>
<gene>
    <name evidence="2" type="ORF">DDE23_04575</name>
</gene>
<dbReference type="PROSITE" id="PS00488">
    <property type="entry name" value="PAL_HISTIDASE"/>
    <property type="match status" value="1"/>
</dbReference>
<name>A0A2T7UUT8_9RHOB</name>
<dbReference type="InterPro" id="IPR024083">
    <property type="entry name" value="Fumarase/histidase_N"/>
</dbReference>
<protein>
    <submittedName>
        <fullName evidence="2">Histidine ammonia-lyase</fullName>
    </submittedName>
</protein>
<dbReference type="GO" id="GO:0016841">
    <property type="term" value="F:ammonia-lyase activity"/>
    <property type="evidence" value="ECO:0007669"/>
    <property type="project" value="InterPro"/>
</dbReference>
<dbReference type="FunFam" id="1.10.275.10:FF:000005">
    <property type="entry name" value="Histidine ammonia-lyase"/>
    <property type="match status" value="1"/>
</dbReference>
<dbReference type="InterPro" id="IPR022313">
    <property type="entry name" value="Phe/His_NH3-lyase_AS"/>
</dbReference>
<comment type="caution">
    <text evidence="2">The sequence shown here is derived from an EMBL/GenBank/DDBJ whole genome shotgun (WGS) entry which is preliminary data.</text>
</comment>
<keyword evidence="3" id="KW-1185">Reference proteome</keyword>
<dbReference type="InterPro" id="IPR008948">
    <property type="entry name" value="L-Aspartase-like"/>
</dbReference>
<dbReference type="SMR" id="A0A2T7UUT8"/>
<dbReference type="Gene3D" id="1.20.200.10">
    <property type="entry name" value="Fumarase/aspartase (Central domain)"/>
    <property type="match status" value="1"/>
</dbReference>
<evidence type="ECO:0000313" key="2">
    <source>
        <dbReference type="EMBL" id="PVE48351.1"/>
    </source>
</evidence>
<dbReference type="AlphaFoldDB" id="A0A2T7UUT8"/>